<evidence type="ECO:0000256" key="7">
    <source>
        <dbReference type="ARBA" id="ARBA00023014"/>
    </source>
</evidence>
<evidence type="ECO:0000256" key="9">
    <source>
        <dbReference type="ARBA" id="ARBA00023150"/>
    </source>
</evidence>
<dbReference type="PROSITE" id="PS51918">
    <property type="entry name" value="RADICAL_SAM"/>
    <property type="match status" value="1"/>
</dbReference>
<dbReference type="Pfam" id="PF04055">
    <property type="entry name" value="Radical_SAM"/>
    <property type="match status" value="1"/>
</dbReference>
<keyword evidence="4" id="KW-0479">Metal-binding</keyword>
<dbReference type="Proteomes" id="UP000886752">
    <property type="component" value="Unassembled WGS sequence"/>
</dbReference>
<dbReference type="SFLD" id="SFLDG01067">
    <property type="entry name" value="SPASM/twitch_domain_containing"/>
    <property type="match status" value="1"/>
</dbReference>
<evidence type="ECO:0000256" key="10">
    <source>
        <dbReference type="ARBA" id="ARBA00023239"/>
    </source>
</evidence>
<accession>A0A9D1PUD4</accession>
<dbReference type="GO" id="GO:0006777">
    <property type="term" value="P:Mo-molybdopterin cofactor biosynthetic process"/>
    <property type="evidence" value="ECO:0007669"/>
    <property type="project" value="UniProtKB-KW"/>
</dbReference>
<keyword evidence="5" id="KW-0547">Nucleotide-binding</keyword>
<dbReference type="InterPro" id="IPR013785">
    <property type="entry name" value="Aldolase_TIM"/>
</dbReference>
<evidence type="ECO:0000256" key="8">
    <source>
        <dbReference type="ARBA" id="ARBA00023134"/>
    </source>
</evidence>
<dbReference type="GO" id="GO:0061798">
    <property type="term" value="F:GTP 3',8'-cyclase activity"/>
    <property type="evidence" value="ECO:0007669"/>
    <property type="project" value="UniProtKB-EC"/>
</dbReference>
<gene>
    <name evidence="12" type="primary">moaA</name>
    <name evidence="12" type="ORF">H9894_01680</name>
</gene>
<dbReference type="NCBIfam" id="TIGR02666">
    <property type="entry name" value="moaA"/>
    <property type="match status" value="1"/>
</dbReference>
<feature type="domain" description="Radical SAM core" evidence="11">
    <location>
        <begin position="10"/>
        <end position="236"/>
    </location>
</feature>
<dbReference type="CDD" id="cd01335">
    <property type="entry name" value="Radical_SAM"/>
    <property type="match status" value="1"/>
</dbReference>
<dbReference type="SFLD" id="SFLDS00029">
    <property type="entry name" value="Radical_SAM"/>
    <property type="match status" value="1"/>
</dbReference>
<dbReference type="PANTHER" id="PTHR22960:SF0">
    <property type="entry name" value="MOLYBDENUM COFACTOR BIOSYNTHESIS PROTEIN 1"/>
    <property type="match status" value="1"/>
</dbReference>
<evidence type="ECO:0000313" key="12">
    <source>
        <dbReference type="EMBL" id="HIV99891.1"/>
    </source>
</evidence>
<evidence type="ECO:0000256" key="6">
    <source>
        <dbReference type="ARBA" id="ARBA00023004"/>
    </source>
</evidence>
<comment type="cofactor">
    <cofactor evidence="1">
        <name>[4Fe-4S] cluster</name>
        <dbReference type="ChEBI" id="CHEBI:49883"/>
    </cofactor>
</comment>
<keyword evidence="9" id="KW-0501">Molybdenum cofactor biosynthesis</keyword>
<dbReference type="SFLD" id="SFLDG01383">
    <property type="entry name" value="cyclic_pyranopterin_phosphate"/>
    <property type="match status" value="1"/>
</dbReference>
<evidence type="ECO:0000313" key="13">
    <source>
        <dbReference type="Proteomes" id="UP000886752"/>
    </source>
</evidence>
<dbReference type="CDD" id="cd21117">
    <property type="entry name" value="Twitch_MoaA"/>
    <property type="match status" value="1"/>
</dbReference>
<reference evidence="12" key="2">
    <citation type="submission" date="2021-04" db="EMBL/GenBank/DDBJ databases">
        <authorList>
            <person name="Gilroy R."/>
        </authorList>
    </citation>
    <scope>NUCLEOTIDE SEQUENCE</scope>
    <source>
        <strain evidence="12">ChiHecec2B26-446</strain>
    </source>
</reference>
<dbReference type="InterPro" id="IPR058240">
    <property type="entry name" value="rSAM_sf"/>
</dbReference>
<evidence type="ECO:0000256" key="2">
    <source>
        <dbReference type="ARBA" id="ARBA00022485"/>
    </source>
</evidence>
<dbReference type="GO" id="GO:0061799">
    <property type="term" value="F:cyclic pyranopterin monophosphate synthase activity"/>
    <property type="evidence" value="ECO:0007669"/>
    <property type="project" value="TreeGrafter"/>
</dbReference>
<keyword evidence="7" id="KW-0411">Iron-sulfur</keyword>
<keyword evidence="6" id="KW-0408">Iron</keyword>
<evidence type="ECO:0000259" key="11">
    <source>
        <dbReference type="PROSITE" id="PS51918"/>
    </source>
</evidence>
<keyword evidence="8" id="KW-0342">GTP-binding</keyword>
<keyword evidence="3" id="KW-0949">S-adenosyl-L-methionine</keyword>
<dbReference type="Pfam" id="PF06463">
    <property type="entry name" value="Mob_synth_C"/>
    <property type="match status" value="1"/>
</dbReference>
<dbReference type="InterPro" id="IPR006638">
    <property type="entry name" value="Elp3/MiaA/NifB-like_rSAM"/>
</dbReference>
<dbReference type="Gene3D" id="3.20.20.70">
    <property type="entry name" value="Aldolase class I"/>
    <property type="match status" value="1"/>
</dbReference>
<dbReference type="EC" id="4.1.99.22" evidence="12"/>
<protein>
    <submittedName>
        <fullName evidence="12">GTP 3',8-cyclase MoaA</fullName>
        <ecNumber evidence="12">4.1.99.22</ecNumber>
    </submittedName>
</protein>
<evidence type="ECO:0000256" key="4">
    <source>
        <dbReference type="ARBA" id="ARBA00022723"/>
    </source>
</evidence>
<name>A0A9D1PUD4_9BACT</name>
<dbReference type="InterPro" id="IPR050105">
    <property type="entry name" value="MoCo_biosynth_MoaA/MoaC"/>
</dbReference>
<dbReference type="SUPFAM" id="SSF102114">
    <property type="entry name" value="Radical SAM enzymes"/>
    <property type="match status" value="1"/>
</dbReference>
<keyword evidence="10 12" id="KW-0456">Lyase</keyword>
<dbReference type="EMBL" id="DXHV01000019">
    <property type="protein sequence ID" value="HIV99891.1"/>
    <property type="molecule type" value="Genomic_DNA"/>
</dbReference>
<dbReference type="PANTHER" id="PTHR22960">
    <property type="entry name" value="MOLYBDOPTERIN COFACTOR SYNTHESIS PROTEIN A"/>
    <property type="match status" value="1"/>
</dbReference>
<comment type="caution">
    <text evidence="12">The sequence shown here is derived from an EMBL/GenBank/DDBJ whole genome shotgun (WGS) entry which is preliminary data.</text>
</comment>
<dbReference type="SMART" id="SM00729">
    <property type="entry name" value="Elp3"/>
    <property type="match status" value="1"/>
</dbReference>
<evidence type="ECO:0000256" key="3">
    <source>
        <dbReference type="ARBA" id="ARBA00022691"/>
    </source>
</evidence>
<dbReference type="AlphaFoldDB" id="A0A9D1PUD4"/>
<reference evidence="12" key="1">
    <citation type="journal article" date="2021" name="PeerJ">
        <title>Extensive microbial diversity within the chicken gut microbiome revealed by metagenomics and culture.</title>
        <authorList>
            <person name="Gilroy R."/>
            <person name="Ravi A."/>
            <person name="Getino M."/>
            <person name="Pursley I."/>
            <person name="Horton D.L."/>
            <person name="Alikhan N.F."/>
            <person name="Baker D."/>
            <person name="Gharbi K."/>
            <person name="Hall N."/>
            <person name="Watson M."/>
            <person name="Adriaenssens E.M."/>
            <person name="Foster-Nyarko E."/>
            <person name="Jarju S."/>
            <person name="Secka A."/>
            <person name="Antonio M."/>
            <person name="Oren A."/>
            <person name="Chaudhuri R.R."/>
            <person name="La Ragione R."/>
            <person name="Hildebrand F."/>
            <person name="Pallen M.J."/>
        </authorList>
    </citation>
    <scope>NUCLEOTIDE SEQUENCE</scope>
    <source>
        <strain evidence="12">ChiHecec2B26-446</strain>
    </source>
</reference>
<dbReference type="InterPro" id="IPR013483">
    <property type="entry name" value="MoaA"/>
</dbReference>
<dbReference type="SFLD" id="SFLDG01386">
    <property type="entry name" value="main_SPASM_domain-containing"/>
    <property type="match status" value="1"/>
</dbReference>
<dbReference type="InterPro" id="IPR007197">
    <property type="entry name" value="rSAM"/>
</dbReference>
<dbReference type="InterPro" id="IPR040064">
    <property type="entry name" value="MoaA-like"/>
</dbReference>
<organism evidence="12 13">
    <name type="scientific">Candidatus Desulfovibrio intestinipullorum</name>
    <dbReference type="NCBI Taxonomy" id="2838536"/>
    <lineage>
        <taxon>Bacteria</taxon>
        <taxon>Pseudomonadati</taxon>
        <taxon>Thermodesulfobacteriota</taxon>
        <taxon>Desulfovibrionia</taxon>
        <taxon>Desulfovibrionales</taxon>
        <taxon>Desulfovibrionaceae</taxon>
        <taxon>Desulfovibrio</taxon>
    </lineage>
</organism>
<dbReference type="GO" id="GO:0005525">
    <property type="term" value="F:GTP binding"/>
    <property type="evidence" value="ECO:0007669"/>
    <property type="project" value="UniProtKB-KW"/>
</dbReference>
<proteinExistence type="predicted"/>
<evidence type="ECO:0000256" key="5">
    <source>
        <dbReference type="ARBA" id="ARBA00022741"/>
    </source>
</evidence>
<dbReference type="InterPro" id="IPR010505">
    <property type="entry name" value="MoaA_twitch"/>
</dbReference>
<dbReference type="GO" id="GO:0051539">
    <property type="term" value="F:4 iron, 4 sulfur cluster binding"/>
    <property type="evidence" value="ECO:0007669"/>
    <property type="project" value="UniProtKB-KW"/>
</dbReference>
<evidence type="ECO:0000256" key="1">
    <source>
        <dbReference type="ARBA" id="ARBA00001966"/>
    </source>
</evidence>
<dbReference type="GO" id="GO:0046872">
    <property type="term" value="F:metal ion binding"/>
    <property type="evidence" value="ECO:0007669"/>
    <property type="project" value="UniProtKB-KW"/>
</dbReference>
<keyword evidence="2" id="KW-0004">4Fe-4S</keyword>
<sequence length="335" mass="37238">MNASPSLSDSHSRMVSYLRFSVTDRCNLHCLYCRGLSEEHVLPHDHLLTYEEILRLADIAWGLGIRKVRLTGGEPFARKDCTRLLLSLRERFPELNLRLTSNGTLLKPHIKSLQEARINAVNLSIDSFDRATFARITGRDLLSEVLDVLEALLAAGIRVKVNAVAMKGVTDVQLPSFLEAIERWPVDVRFIEFMPMGSGTLWQETIFLSADELLQKMQELARLDAVTERHQDQGPAQMYTVAGSRGRIGIISALSHHFCDTCNRLRITSDGNLRTCLFADAMTPLRGLLRDASVRNEDIAAVIRKALATKPVGAELLKAKRAIAVAQGHMDSIGG</sequence>